<dbReference type="PANTHER" id="PTHR18864">
    <property type="entry name" value="KINECTIN"/>
    <property type="match status" value="1"/>
</dbReference>
<dbReference type="GO" id="GO:0007018">
    <property type="term" value="P:microtubule-based movement"/>
    <property type="evidence" value="ECO:0007669"/>
    <property type="project" value="InterPro"/>
</dbReference>
<keyword evidence="3" id="KW-0256">Endoplasmic reticulum</keyword>
<feature type="compositionally biased region" description="Polar residues" evidence="7">
    <location>
        <begin position="285"/>
        <end position="309"/>
    </location>
</feature>
<feature type="coiled-coil region" evidence="6">
    <location>
        <begin position="458"/>
        <end position="983"/>
    </location>
</feature>
<evidence type="ECO:0000256" key="5">
    <source>
        <dbReference type="ARBA" id="ARBA00023136"/>
    </source>
</evidence>
<name>A0A8C1NU84_CYPCA</name>
<proteinExistence type="predicted"/>
<feature type="compositionally biased region" description="Basic and acidic residues" evidence="7">
    <location>
        <begin position="324"/>
        <end position="334"/>
    </location>
</feature>
<feature type="compositionally biased region" description="Basic residues" evidence="7">
    <location>
        <begin position="128"/>
        <end position="137"/>
    </location>
</feature>
<evidence type="ECO:0000256" key="8">
    <source>
        <dbReference type="SAM" id="Phobius"/>
    </source>
</evidence>
<dbReference type="Proteomes" id="UP000694427">
    <property type="component" value="Unplaced"/>
</dbReference>
<feature type="transmembrane region" description="Helical" evidence="8">
    <location>
        <begin position="12"/>
        <end position="31"/>
    </location>
</feature>
<keyword evidence="2 8" id="KW-0812">Transmembrane</keyword>
<dbReference type="AlphaFoldDB" id="A0A8C1NU84"/>
<dbReference type="InterPro" id="IPR007794">
    <property type="entry name" value="Rib_rcpt_KP"/>
</dbReference>
<feature type="coiled-coil region" evidence="6">
    <location>
        <begin position="1021"/>
        <end position="1152"/>
    </location>
</feature>
<sequence>MALDMADSQYLLILAPSLVIALMFLFFWLFMKETSYDEVLARQKRDLKLPPAKPDTRKKIEKKKNKKKETGGSGLGGGGGGESEEDLRDFDTSDATSPTLNDEDSEVVPVSPPVAAPVLAEPPSGIRERKKKEKKPKASPTAAPAAAPTVVPLSRTTPTTPPTSEEPEVNGSKPAVRKEPPLPLTKQSSPPQRQATPPAPTETTSKKKAKKQKSESEEHPPEVKPDLSPPVVKKEEPVIIEVELKAKVGAAPVATAAPPTASSGSGRRKKKQKVEPIITVDEAHVQSSAPVTQTDSTISTNHQNNQNNEAPPPAPAPTKHGKKQKSETNKENSEVKLKELQASLSGLVLSDSDVVSLVSLLRNKSPNALDNWYKSAAKFEPSAQQLAEKDRLLSTLQEEVSIAKGKVKQLSQELQAEKQKTGRVESVLHEHRVAREKDIMQVKAQSYQEMQIKFQQIREQLDGQIARLQQENSILRDAVERCSTTNQMESKQSSELNKLRSECNGLMKELAETKNKLQQEELQRKSLEVNYKQNVSQLEDAKRRWEELQNYLHNVSAEREKLQNAKQELQNQMMAVENEITNKNKEIQTLHSSLKDTLIFKEQEQQKVKHLEQKVMQLLEASQHTMQPDNQLQEQVQDLLKENKMLKVQIDNLQTQLNTQATTVSHFDELQKLLAEKELQRKSLEDSLNAERSSSAGRETKMQAIHNENLTVKTDLQNLQAQISEQALSMDQLKQSLQQRDEKVRMVENLLESSLIQVANKEDELKAIKNDYEDLKQQLEAVQKHATEQTMSEKMLEELQQKIQEKDEKIRSVEESLQSAMNKESERKKAMEDLQQQVETLNTELQLRSRETQESNSDLNSKIQELHVQLKAKDQDVERLRRELEKEIQQQQQAVSAVSSQELTALAEKDRQLSALQEELLELRESVELHRKKNNELREKNWSAMEALSATETMLQGKLAKSVKEHQTVLESAEAECRALLHRLLPHVPLPTDQNHQQWLQKFETSAGEVTSAPASGAGDAQALAEKLKEAEEAQKGLQKDCETYKKVLAETEGILQRLQSSVEQEETRWREKLEQSQTDLREMTQRVIALEQEVDRLSSDGDVESLRRDKQHLEAELERAERESATYVSEVRELKTRLTETLCKLETEESERQKVAGDLYKAQQALELIQAEIIKEAGQADLIETSSLTQTEEIDRKEKMTAGLNQTVQELQELLQSVNRQLTKGNERDDGDKLYSNYKL</sequence>
<feature type="compositionally biased region" description="Low complexity" evidence="7">
    <location>
        <begin position="247"/>
        <end position="265"/>
    </location>
</feature>
<dbReference type="PANTHER" id="PTHR18864:SF1">
    <property type="entry name" value="KINECTIN"/>
    <property type="match status" value="1"/>
</dbReference>
<protein>
    <submittedName>
        <fullName evidence="10">Kinectin 1</fullName>
    </submittedName>
</protein>
<feature type="compositionally biased region" description="Low complexity" evidence="7">
    <location>
        <begin position="187"/>
        <end position="196"/>
    </location>
</feature>
<feature type="compositionally biased region" description="Basic and acidic residues" evidence="7">
    <location>
        <begin position="47"/>
        <end position="58"/>
    </location>
</feature>
<feature type="domain" description="Ribosome receptor lysine/proline rich" evidence="9">
    <location>
        <begin position="31"/>
        <end position="181"/>
    </location>
</feature>
<evidence type="ECO:0000256" key="4">
    <source>
        <dbReference type="ARBA" id="ARBA00022989"/>
    </source>
</evidence>
<reference evidence="10" key="2">
    <citation type="submission" date="2025-09" db="UniProtKB">
        <authorList>
            <consortium name="Ensembl"/>
        </authorList>
    </citation>
    <scope>IDENTIFICATION</scope>
</reference>
<evidence type="ECO:0000256" key="2">
    <source>
        <dbReference type="ARBA" id="ARBA00022692"/>
    </source>
</evidence>
<keyword evidence="6" id="KW-0175">Coiled coil</keyword>
<dbReference type="Gene3D" id="1.10.287.1490">
    <property type="match status" value="1"/>
</dbReference>
<dbReference type="GO" id="GO:0019894">
    <property type="term" value="F:kinesin binding"/>
    <property type="evidence" value="ECO:0007669"/>
    <property type="project" value="InterPro"/>
</dbReference>
<feature type="compositionally biased region" description="Low complexity" evidence="7">
    <location>
        <begin position="138"/>
        <end position="158"/>
    </location>
</feature>
<dbReference type="GO" id="GO:0005789">
    <property type="term" value="C:endoplasmic reticulum membrane"/>
    <property type="evidence" value="ECO:0007669"/>
    <property type="project" value="UniProtKB-SubCell"/>
</dbReference>
<evidence type="ECO:0000256" key="1">
    <source>
        <dbReference type="ARBA" id="ARBA00004389"/>
    </source>
</evidence>
<feature type="coiled-coil region" evidence="6">
    <location>
        <begin position="393"/>
        <end position="420"/>
    </location>
</feature>
<feature type="region of interest" description="Disordered" evidence="7">
    <location>
        <begin position="245"/>
        <end position="334"/>
    </location>
</feature>
<keyword evidence="5 8" id="KW-0472">Membrane</keyword>
<evidence type="ECO:0000256" key="6">
    <source>
        <dbReference type="SAM" id="Coils"/>
    </source>
</evidence>
<feature type="region of interest" description="Disordered" evidence="7">
    <location>
        <begin position="1221"/>
        <end position="1241"/>
    </location>
</feature>
<accession>A0A8C1NU84</accession>
<evidence type="ECO:0000256" key="7">
    <source>
        <dbReference type="SAM" id="MobiDB-lite"/>
    </source>
</evidence>
<organism evidence="10 11">
    <name type="scientific">Cyprinus carpio</name>
    <name type="common">Common carp</name>
    <dbReference type="NCBI Taxonomy" id="7962"/>
    <lineage>
        <taxon>Eukaryota</taxon>
        <taxon>Metazoa</taxon>
        <taxon>Chordata</taxon>
        <taxon>Craniata</taxon>
        <taxon>Vertebrata</taxon>
        <taxon>Euteleostomi</taxon>
        <taxon>Actinopterygii</taxon>
        <taxon>Neopterygii</taxon>
        <taxon>Teleostei</taxon>
        <taxon>Ostariophysi</taxon>
        <taxon>Cypriniformes</taxon>
        <taxon>Cyprinidae</taxon>
        <taxon>Cyprininae</taxon>
        <taxon>Cyprinus</taxon>
    </lineage>
</organism>
<evidence type="ECO:0000259" key="9">
    <source>
        <dbReference type="Pfam" id="PF05104"/>
    </source>
</evidence>
<feature type="region of interest" description="Disordered" evidence="7">
    <location>
        <begin position="47"/>
        <end position="233"/>
    </location>
</feature>
<reference evidence="10" key="1">
    <citation type="submission" date="2025-08" db="UniProtKB">
        <authorList>
            <consortium name="Ensembl"/>
        </authorList>
    </citation>
    <scope>IDENTIFICATION</scope>
</reference>
<dbReference type="Ensembl" id="ENSCCRT00010107495.1">
    <property type="protein sequence ID" value="ENSCCRP00010096916.1"/>
    <property type="gene ID" value="ENSCCRG00010042400.1"/>
</dbReference>
<evidence type="ECO:0000256" key="3">
    <source>
        <dbReference type="ARBA" id="ARBA00022824"/>
    </source>
</evidence>
<dbReference type="Pfam" id="PF05104">
    <property type="entry name" value="Rib_recp_KP_reg"/>
    <property type="match status" value="1"/>
</dbReference>
<evidence type="ECO:0000313" key="11">
    <source>
        <dbReference type="Proteomes" id="UP000694427"/>
    </source>
</evidence>
<feature type="compositionally biased region" description="Basic and acidic residues" evidence="7">
    <location>
        <begin position="212"/>
        <end position="225"/>
    </location>
</feature>
<dbReference type="InterPro" id="IPR024854">
    <property type="entry name" value="Kinectin"/>
</dbReference>
<keyword evidence="11" id="KW-1185">Reference proteome</keyword>
<dbReference type="GO" id="GO:0015031">
    <property type="term" value="P:protein transport"/>
    <property type="evidence" value="ECO:0007669"/>
    <property type="project" value="InterPro"/>
</dbReference>
<evidence type="ECO:0000313" key="10">
    <source>
        <dbReference type="Ensembl" id="ENSCCRP00010096916.1"/>
    </source>
</evidence>
<keyword evidence="4 8" id="KW-1133">Transmembrane helix</keyword>
<comment type="subcellular location">
    <subcellularLocation>
        <location evidence="1">Endoplasmic reticulum membrane</location>
        <topology evidence="1">Single-pass membrane protein</topology>
    </subcellularLocation>
</comment>
<feature type="compositionally biased region" description="Gly residues" evidence="7">
    <location>
        <begin position="71"/>
        <end position="81"/>
    </location>
</feature>